<dbReference type="Gene3D" id="3.90.1590.10">
    <property type="entry name" value="glutathione-dependent formaldehyde- activating enzyme (gfa)"/>
    <property type="match status" value="1"/>
</dbReference>
<keyword evidence="2" id="KW-0479">Metal-binding</keyword>
<dbReference type="PROSITE" id="PS51891">
    <property type="entry name" value="CENP_V_GFA"/>
    <property type="match status" value="1"/>
</dbReference>
<feature type="domain" description="CENP-V/GFA" evidence="5">
    <location>
        <begin position="7"/>
        <end position="107"/>
    </location>
</feature>
<keyword evidence="4" id="KW-0456">Lyase</keyword>
<accession>A0A3B0WX01</accession>
<dbReference type="PANTHER" id="PTHR33337:SF40">
    <property type="entry name" value="CENP-V_GFA DOMAIN-CONTAINING PROTEIN-RELATED"/>
    <property type="match status" value="1"/>
</dbReference>
<dbReference type="InterPro" id="IPR006913">
    <property type="entry name" value="CENP-V/GFA"/>
</dbReference>
<evidence type="ECO:0000259" key="5">
    <source>
        <dbReference type="PROSITE" id="PS51891"/>
    </source>
</evidence>
<dbReference type="PANTHER" id="PTHR33337">
    <property type="entry name" value="GFA DOMAIN-CONTAINING PROTEIN"/>
    <property type="match status" value="1"/>
</dbReference>
<evidence type="ECO:0000256" key="2">
    <source>
        <dbReference type="ARBA" id="ARBA00022723"/>
    </source>
</evidence>
<name>A0A3B0WX01_9ZZZZ</name>
<evidence type="ECO:0000256" key="4">
    <source>
        <dbReference type="ARBA" id="ARBA00023239"/>
    </source>
</evidence>
<dbReference type="InterPro" id="IPR011057">
    <property type="entry name" value="Mss4-like_sf"/>
</dbReference>
<dbReference type="GO" id="GO:0046872">
    <property type="term" value="F:metal ion binding"/>
    <property type="evidence" value="ECO:0007669"/>
    <property type="project" value="UniProtKB-KW"/>
</dbReference>
<evidence type="ECO:0000256" key="3">
    <source>
        <dbReference type="ARBA" id="ARBA00022833"/>
    </source>
</evidence>
<sequence length="142" mass="15826">MVNTISGKGSCLCGEVSFIANNMSKSVGACHCNMCRKWGGGPLMVVDCGTDVTFEGEENISIFNSSEWAERGYCNKCGSHLFYRLKKSKQHMMAAGLFDDNSLFKFDHQVFIDEKPSYYCFSNKTNEMTGDEVFAKYGSPTE</sequence>
<evidence type="ECO:0000256" key="1">
    <source>
        <dbReference type="ARBA" id="ARBA00005495"/>
    </source>
</evidence>
<dbReference type="GO" id="GO:0016846">
    <property type="term" value="F:carbon-sulfur lyase activity"/>
    <property type="evidence" value="ECO:0007669"/>
    <property type="project" value="InterPro"/>
</dbReference>
<organism evidence="6">
    <name type="scientific">hydrothermal vent metagenome</name>
    <dbReference type="NCBI Taxonomy" id="652676"/>
    <lineage>
        <taxon>unclassified sequences</taxon>
        <taxon>metagenomes</taxon>
        <taxon>ecological metagenomes</taxon>
    </lineage>
</organism>
<keyword evidence="3" id="KW-0862">Zinc</keyword>
<dbReference type="SUPFAM" id="SSF51316">
    <property type="entry name" value="Mss4-like"/>
    <property type="match status" value="1"/>
</dbReference>
<dbReference type="AlphaFoldDB" id="A0A3B0WX01"/>
<evidence type="ECO:0000313" key="6">
    <source>
        <dbReference type="EMBL" id="VAW56813.1"/>
    </source>
</evidence>
<gene>
    <name evidence="6" type="ORF">MNBD_GAMMA07-1792</name>
</gene>
<protein>
    <submittedName>
        <fullName evidence="6">Glutathione-dependent formaldehyde-activating, GFA</fullName>
    </submittedName>
</protein>
<reference evidence="6" key="1">
    <citation type="submission" date="2018-06" db="EMBL/GenBank/DDBJ databases">
        <authorList>
            <person name="Zhirakovskaya E."/>
        </authorList>
    </citation>
    <scope>NUCLEOTIDE SEQUENCE</scope>
</reference>
<dbReference type="Pfam" id="PF04828">
    <property type="entry name" value="GFA"/>
    <property type="match status" value="1"/>
</dbReference>
<dbReference type="EMBL" id="UOFF01000283">
    <property type="protein sequence ID" value="VAW56813.1"/>
    <property type="molecule type" value="Genomic_DNA"/>
</dbReference>
<comment type="similarity">
    <text evidence="1">Belongs to the Gfa family.</text>
</comment>
<proteinExistence type="inferred from homology"/>